<evidence type="ECO:0000259" key="2">
    <source>
        <dbReference type="Pfam" id="PF07484"/>
    </source>
</evidence>
<feature type="compositionally biased region" description="Low complexity" evidence="1">
    <location>
        <begin position="158"/>
        <end position="193"/>
    </location>
</feature>
<feature type="compositionally biased region" description="Gly residues" evidence="1">
    <location>
        <begin position="275"/>
        <end position="289"/>
    </location>
</feature>
<feature type="compositionally biased region" description="Gly residues" evidence="1">
    <location>
        <begin position="18"/>
        <end position="29"/>
    </location>
</feature>
<evidence type="ECO:0000313" key="3">
    <source>
        <dbReference type="EMBL" id="KKN51233.1"/>
    </source>
</evidence>
<dbReference type="AlphaFoldDB" id="A0A0F9UC68"/>
<dbReference type="SUPFAM" id="SSF88874">
    <property type="entry name" value="Receptor-binding domain of short tail fibre protein gp12"/>
    <property type="match status" value="1"/>
</dbReference>
<feature type="domain" description="Phage tail collar" evidence="2">
    <location>
        <begin position="592"/>
        <end position="650"/>
    </location>
</feature>
<accession>A0A0F9UC68</accession>
<feature type="region of interest" description="Disordered" evidence="1">
    <location>
        <begin position="1"/>
        <end position="40"/>
    </location>
</feature>
<dbReference type="Gene3D" id="3.90.1340.10">
    <property type="entry name" value="Phage tail collar domain"/>
    <property type="match status" value="1"/>
</dbReference>
<sequence>MAHDPSGPYETEEHALDEGGGGTVGGAGGTPTQAVPTPHRAPVTNTVQLQAIADGQNSEVILVADTGTLYYLDTSLTTSPAGGVPSQNGGFWVPVGQEGPTGPAGPAGAPTGEQGETGATGIQGVGSVGPPGPSGSTGPTGSTGIKGTAGTPGLSGNTGSTGPTGQSITGQTGQSGITGTTGPAGPSGVAGPAGQTGAGETGGSGGTGGTGGTGVTGSIGSVGATGSTNGSTGVTGGTGVTGSTGPTGPTGIGVAGPAGQTDGNTGSTGPTGNPGNTGGVGQTGIGFSGATGETGLTGASGATGETGATGPDDHDLLTNRDNDAGHLQYSLVDGSRNFTDDVTLKNSADAAANLFIDSGDITAQQSNIQFRDRNVTKWVLTKTSANEFTLFSTEFSHNVIQIIPNADNASAVFIDEGRLGVKTASPQATLDVDGDCIVRGDMTLVDSGNNSIFINSADNNEARVEFQGAATTAWTVAKKADGNFAVRGNDGNNEPFLIEDGAATDSLIISGGGDVGIGINLPAAKLDVNGTVKSLGLQCVGNADVGGNMVAAGAVQGNTVQANTELRLPTGTVTDNGAQTIYIFEAVCQTGMVIPYAATGGAAPAGWLVAEGQAVSRATYADLFALVGTTYGIGDGSTTFNVPNMTGNVPVGLLNADPAFGTLGQTGGSKTHALTEAEMPAHKHFGFGESTPGWIFGTSAIGGAKSGSRGGIDSDNFYYGTSTVGGGEPLESAAAAHDGDPHSNLQPYITLRYIIKT</sequence>
<gene>
    <name evidence="3" type="ORF">LCGC14_0624630</name>
</gene>
<dbReference type="PANTHER" id="PTHR24023">
    <property type="entry name" value="COLLAGEN ALPHA"/>
    <property type="match status" value="1"/>
</dbReference>
<feature type="compositionally biased region" description="Low complexity" evidence="1">
    <location>
        <begin position="134"/>
        <end position="143"/>
    </location>
</feature>
<dbReference type="InterPro" id="IPR037053">
    <property type="entry name" value="Phage_tail_collar_dom_sf"/>
</dbReference>
<evidence type="ECO:0000256" key="1">
    <source>
        <dbReference type="SAM" id="MobiDB-lite"/>
    </source>
</evidence>
<organism evidence="3">
    <name type="scientific">marine sediment metagenome</name>
    <dbReference type="NCBI Taxonomy" id="412755"/>
    <lineage>
        <taxon>unclassified sequences</taxon>
        <taxon>metagenomes</taxon>
        <taxon>ecological metagenomes</taxon>
    </lineage>
</organism>
<feature type="compositionally biased region" description="Low complexity" evidence="1">
    <location>
        <begin position="257"/>
        <end position="274"/>
    </location>
</feature>
<feature type="compositionally biased region" description="Low complexity" evidence="1">
    <location>
        <begin position="290"/>
        <end position="310"/>
    </location>
</feature>
<dbReference type="GO" id="GO:0031012">
    <property type="term" value="C:extracellular matrix"/>
    <property type="evidence" value="ECO:0007669"/>
    <property type="project" value="TreeGrafter"/>
</dbReference>
<dbReference type="Pfam" id="PF07484">
    <property type="entry name" value="Collar"/>
    <property type="match status" value="1"/>
</dbReference>
<dbReference type="GO" id="GO:0005615">
    <property type="term" value="C:extracellular space"/>
    <property type="evidence" value="ECO:0007669"/>
    <property type="project" value="TreeGrafter"/>
</dbReference>
<comment type="caution">
    <text evidence="3">The sequence shown here is derived from an EMBL/GenBank/DDBJ whole genome shotgun (WGS) entry which is preliminary data.</text>
</comment>
<reference evidence="3" key="1">
    <citation type="journal article" date="2015" name="Nature">
        <title>Complex archaea that bridge the gap between prokaryotes and eukaryotes.</title>
        <authorList>
            <person name="Spang A."/>
            <person name="Saw J.H."/>
            <person name="Jorgensen S.L."/>
            <person name="Zaremba-Niedzwiedzka K."/>
            <person name="Martijn J."/>
            <person name="Lind A.E."/>
            <person name="van Eijk R."/>
            <person name="Schleper C."/>
            <person name="Guy L."/>
            <person name="Ettema T.J."/>
        </authorList>
    </citation>
    <scope>NUCLEOTIDE SEQUENCE</scope>
</reference>
<dbReference type="EMBL" id="LAZR01001072">
    <property type="protein sequence ID" value="KKN51233.1"/>
    <property type="molecule type" value="Genomic_DNA"/>
</dbReference>
<feature type="compositionally biased region" description="Gly residues" evidence="1">
    <location>
        <begin position="233"/>
        <end position="242"/>
    </location>
</feature>
<feature type="region of interest" description="Disordered" evidence="1">
    <location>
        <begin position="97"/>
        <end position="321"/>
    </location>
</feature>
<feature type="compositionally biased region" description="Low complexity" evidence="1">
    <location>
        <begin position="218"/>
        <end position="232"/>
    </location>
</feature>
<feature type="compositionally biased region" description="Gly residues" evidence="1">
    <location>
        <begin position="194"/>
        <end position="217"/>
    </location>
</feature>
<dbReference type="InterPro" id="IPR050149">
    <property type="entry name" value="Collagen_superfamily"/>
</dbReference>
<dbReference type="GO" id="GO:0030198">
    <property type="term" value="P:extracellular matrix organization"/>
    <property type="evidence" value="ECO:0007669"/>
    <property type="project" value="TreeGrafter"/>
</dbReference>
<dbReference type="GO" id="GO:0030020">
    <property type="term" value="F:extracellular matrix structural constituent conferring tensile strength"/>
    <property type="evidence" value="ECO:0007669"/>
    <property type="project" value="TreeGrafter"/>
</dbReference>
<protein>
    <recommendedName>
        <fullName evidence="2">Phage tail collar domain-containing protein</fullName>
    </recommendedName>
</protein>
<dbReference type="InterPro" id="IPR011083">
    <property type="entry name" value="Phage_tail_collar_dom"/>
</dbReference>
<proteinExistence type="predicted"/>
<feature type="compositionally biased region" description="Basic and acidic residues" evidence="1">
    <location>
        <begin position="311"/>
        <end position="321"/>
    </location>
</feature>
<name>A0A0F9UC68_9ZZZZ</name>
<dbReference type="PANTHER" id="PTHR24023:SF1095">
    <property type="entry name" value="EGF-LIKE DOMAIN-CONTAINING PROTEIN"/>
    <property type="match status" value="1"/>
</dbReference>
<feature type="compositionally biased region" description="Low complexity" evidence="1">
    <location>
        <begin position="97"/>
        <end position="116"/>
    </location>
</feature>